<evidence type="ECO:0000256" key="2">
    <source>
        <dbReference type="ARBA" id="ARBA00005985"/>
    </source>
</evidence>
<evidence type="ECO:0000313" key="12">
    <source>
        <dbReference type="RefSeq" id="XP_022247066.1"/>
    </source>
</evidence>
<evidence type="ECO:0000256" key="10">
    <source>
        <dbReference type="SAM" id="Phobius"/>
    </source>
</evidence>
<feature type="transmembrane region" description="Helical" evidence="10">
    <location>
        <begin position="342"/>
        <end position="361"/>
    </location>
</feature>
<reference evidence="12" key="1">
    <citation type="submission" date="2025-08" db="UniProtKB">
        <authorList>
            <consortium name="RefSeq"/>
        </authorList>
    </citation>
    <scope>IDENTIFICATION</scope>
    <source>
        <tissue evidence="12">Muscle</tissue>
    </source>
</reference>
<dbReference type="Pfam" id="PF01040">
    <property type="entry name" value="UbiA"/>
    <property type="match status" value="1"/>
</dbReference>
<dbReference type="CDD" id="cd13957">
    <property type="entry name" value="PT_UbiA_Cox10"/>
    <property type="match status" value="1"/>
</dbReference>
<keyword evidence="4" id="KW-0808">Transferase</keyword>
<dbReference type="InterPro" id="IPR006369">
    <property type="entry name" value="Protohaem_IX_farnesylTrfase"/>
</dbReference>
<keyword evidence="11" id="KW-1185">Reference proteome</keyword>
<evidence type="ECO:0000256" key="1">
    <source>
        <dbReference type="ARBA" id="ARBA00004141"/>
    </source>
</evidence>
<organism evidence="11 12">
    <name type="scientific">Limulus polyphemus</name>
    <name type="common">Atlantic horseshoe crab</name>
    <dbReference type="NCBI Taxonomy" id="6850"/>
    <lineage>
        <taxon>Eukaryota</taxon>
        <taxon>Metazoa</taxon>
        <taxon>Ecdysozoa</taxon>
        <taxon>Arthropoda</taxon>
        <taxon>Chelicerata</taxon>
        <taxon>Merostomata</taxon>
        <taxon>Xiphosura</taxon>
        <taxon>Limulidae</taxon>
        <taxon>Limulus</taxon>
    </lineage>
</organism>
<keyword evidence="7" id="KW-0350">Heme biosynthesis</keyword>
<name>A0ABM1STW0_LIMPO</name>
<evidence type="ECO:0000256" key="6">
    <source>
        <dbReference type="ARBA" id="ARBA00022989"/>
    </source>
</evidence>
<sequence>MLFMTTARIRSYIVKTRGCVQYYKFVRVAGLKQHATKFPLNEVNSPKKSGVSVAAATHPHSVNLRDKSLAPWEIYKSSVSRKSHLEIHNPTIFTVGTSDEEKLLSGDCSKDYEVEHSEISSYEKSVETIEAPVLFVPYAKKIIDLKNEIYKQKSLYYYLHLKHDETLISVSNKNSHEEFNGNSQQKYGVIDGLLPKNGEEIELPKTEKGGGNDIHLVNAVSPTQLQWHEQVLQVCLLPRHYMMLSKIRLTALVVMTTMVGYAMAPAPFDPTTFIFATFGTGLTSCAANAINQFLEVPYDSQMVRTKNRVLVKGILTPLHAVTFAVVSATTGLSVLFFGVNSLTAGLGAVTLVLYTTIYTPMKRCSIANTWVGSVVGAIPPMMGWAACSGVLDPGAWLLAAILYSWQFPHFNALSWNLRPDYSRAGYRMMSVTDPGLCQRTALRYSIGIVFLCSTAPVLDLTTWTFVVDSLPLNIYVVYCAWKFYTESDSASSRKLFRLSLIHLPLLMMLMLISKKHSSDKTLQKEESSITKR</sequence>
<dbReference type="NCBIfam" id="TIGR01473">
    <property type="entry name" value="cyoE_ctaB"/>
    <property type="match status" value="1"/>
</dbReference>
<evidence type="ECO:0000313" key="11">
    <source>
        <dbReference type="Proteomes" id="UP000694941"/>
    </source>
</evidence>
<feature type="transmembrane region" description="Helical" evidence="10">
    <location>
        <begin position="274"/>
        <end position="294"/>
    </location>
</feature>
<keyword evidence="5 10" id="KW-0812">Transmembrane</keyword>
<comment type="subcellular location">
    <subcellularLocation>
        <location evidence="1">Membrane</location>
        <topology evidence="1">Multi-pass membrane protein</topology>
    </subcellularLocation>
</comment>
<proteinExistence type="inferred from homology"/>
<dbReference type="GeneID" id="106463768"/>
<dbReference type="PANTHER" id="PTHR43448">
    <property type="entry name" value="PROTOHEME IX FARNESYLTRANSFERASE, MITOCHONDRIAL"/>
    <property type="match status" value="1"/>
</dbReference>
<dbReference type="InterPro" id="IPR000537">
    <property type="entry name" value="UbiA_prenyltransferase"/>
</dbReference>
<feature type="transmembrane region" description="Helical" evidence="10">
    <location>
        <begin position="314"/>
        <end position="336"/>
    </location>
</feature>
<accession>A0ABM1STW0</accession>
<evidence type="ECO:0000256" key="7">
    <source>
        <dbReference type="ARBA" id="ARBA00023133"/>
    </source>
</evidence>
<dbReference type="Proteomes" id="UP000694941">
    <property type="component" value="Unplaced"/>
</dbReference>
<evidence type="ECO:0000256" key="9">
    <source>
        <dbReference type="ARBA" id="ARBA00030253"/>
    </source>
</evidence>
<evidence type="ECO:0000256" key="5">
    <source>
        <dbReference type="ARBA" id="ARBA00022692"/>
    </source>
</evidence>
<protein>
    <recommendedName>
        <fullName evidence="3">Protoheme IX farnesyltransferase, mitochondrial</fullName>
    </recommendedName>
    <alternativeName>
        <fullName evidence="9">Heme O synthase</fullName>
    </alternativeName>
</protein>
<dbReference type="PANTHER" id="PTHR43448:SF2">
    <property type="entry name" value="PROTOHEME IX FARNESYLTRANSFERASE, MITOCHONDRIAL"/>
    <property type="match status" value="1"/>
</dbReference>
<feature type="transmembrane region" description="Helical" evidence="10">
    <location>
        <begin position="495"/>
        <end position="512"/>
    </location>
</feature>
<evidence type="ECO:0000256" key="8">
    <source>
        <dbReference type="ARBA" id="ARBA00023136"/>
    </source>
</evidence>
<feature type="transmembrane region" description="Helical" evidence="10">
    <location>
        <begin position="249"/>
        <end position="268"/>
    </location>
</feature>
<dbReference type="InterPro" id="IPR044878">
    <property type="entry name" value="UbiA_sf"/>
</dbReference>
<evidence type="ECO:0000256" key="3">
    <source>
        <dbReference type="ARBA" id="ARBA00016335"/>
    </source>
</evidence>
<gene>
    <name evidence="12" type="primary">LOC106463768</name>
</gene>
<keyword evidence="6 10" id="KW-1133">Transmembrane helix</keyword>
<dbReference type="PROSITE" id="PS00943">
    <property type="entry name" value="UBIA"/>
    <property type="match status" value="1"/>
</dbReference>
<keyword evidence="8 10" id="KW-0472">Membrane</keyword>
<dbReference type="RefSeq" id="XP_022247066.1">
    <property type="nucleotide sequence ID" value="XM_022391358.1"/>
</dbReference>
<dbReference type="Gene3D" id="1.10.357.140">
    <property type="entry name" value="UbiA prenyltransferase"/>
    <property type="match status" value="1"/>
</dbReference>
<dbReference type="HAMAP" id="MF_00154">
    <property type="entry name" value="CyoE_CtaB"/>
    <property type="match status" value="1"/>
</dbReference>
<dbReference type="InterPro" id="IPR030470">
    <property type="entry name" value="UbiA_prenylTrfase_CS"/>
</dbReference>
<comment type="similarity">
    <text evidence="2">Belongs to the UbiA prenyltransferase family.</text>
</comment>
<evidence type="ECO:0000256" key="4">
    <source>
        <dbReference type="ARBA" id="ARBA00022679"/>
    </source>
</evidence>